<dbReference type="Gene3D" id="3.40.525.10">
    <property type="entry name" value="CRAL-TRIO lipid binding domain"/>
    <property type="match status" value="1"/>
</dbReference>
<dbReference type="PRINTS" id="PR00180">
    <property type="entry name" value="CRETINALDHBP"/>
</dbReference>
<dbReference type="GO" id="GO:1902936">
    <property type="term" value="F:phosphatidylinositol bisphosphate binding"/>
    <property type="evidence" value="ECO:0007669"/>
    <property type="project" value="TreeGrafter"/>
</dbReference>
<dbReference type="SUPFAM" id="SSF46938">
    <property type="entry name" value="CRAL/TRIO N-terminal domain"/>
    <property type="match status" value="1"/>
</dbReference>
<dbReference type="PANTHER" id="PTHR10174:SF230">
    <property type="entry name" value="ALPHA-TOCOPHEROL TRANSFER PROTEIN-LIKE"/>
    <property type="match status" value="1"/>
</dbReference>
<dbReference type="AlphaFoldDB" id="A0A9P0DDR5"/>
<dbReference type="SUPFAM" id="SSF52087">
    <property type="entry name" value="CRAL/TRIO domain"/>
    <property type="match status" value="1"/>
</dbReference>
<dbReference type="Pfam" id="PF00650">
    <property type="entry name" value="CRAL_TRIO"/>
    <property type="match status" value="1"/>
</dbReference>
<feature type="domain" description="CRAL-TRIO" evidence="1">
    <location>
        <begin position="99"/>
        <end position="261"/>
    </location>
</feature>
<dbReference type="EMBL" id="OU892280">
    <property type="protein sequence ID" value="CAH1129723.1"/>
    <property type="molecule type" value="Genomic_DNA"/>
</dbReference>
<dbReference type="PROSITE" id="PS50191">
    <property type="entry name" value="CRAL_TRIO"/>
    <property type="match status" value="1"/>
</dbReference>
<dbReference type="InterPro" id="IPR001251">
    <property type="entry name" value="CRAL-TRIO_dom"/>
</dbReference>
<accession>A0A9P0DDR5</accession>
<evidence type="ECO:0000313" key="3">
    <source>
        <dbReference type="Proteomes" id="UP001152799"/>
    </source>
</evidence>
<evidence type="ECO:0000259" key="1">
    <source>
        <dbReference type="PROSITE" id="PS50191"/>
    </source>
</evidence>
<name>A0A9P0DDR5_9CUCU</name>
<reference evidence="2" key="1">
    <citation type="submission" date="2022-01" db="EMBL/GenBank/DDBJ databases">
        <authorList>
            <person name="King R."/>
        </authorList>
    </citation>
    <scope>NUCLEOTIDE SEQUENCE</scope>
</reference>
<dbReference type="InterPro" id="IPR036865">
    <property type="entry name" value="CRAL-TRIO_dom_sf"/>
</dbReference>
<sequence>MVCKKSVRSLVEEPSGNKRELILKEINEIDEDKLKHNERLIQEWIDCQKHFPKNIDPGLIRGTLRGHKHILERTKQKLEQHLAARHLYPEIFGNRSPFEKEIVQAMDVVNIAIVPRLSPTGRIIVLLNLNRYDPSEFNYQNVVKLFFMLYELLISSDTLYSGEIAIFDASNLTPGHIAKWFGPFFKTVMIILKEAYAVRLKELYIINAPHIMSKMVSAIKPLLHSKVRNSIYILDNSQPVLDKLGPDYLPSDFGGNLKSIRQLSLDYYDVLNDNAKRFEDQEDVKIIGIPEKVYTKLYMQDQIGIEGSFRKLEID</sequence>
<dbReference type="GO" id="GO:0016020">
    <property type="term" value="C:membrane"/>
    <property type="evidence" value="ECO:0007669"/>
    <property type="project" value="TreeGrafter"/>
</dbReference>
<dbReference type="Proteomes" id="UP001152799">
    <property type="component" value="Chromosome 4"/>
</dbReference>
<organism evidence="2 3">
    <name type="scientific">Ceutorhynchus assimilis</name>
    <name type="common">cabbage seed weevil</name>
    <dbReference type="NCBI Taxonomy" id="467358"/>
    <lineage>
        <taxon>Eukaryota</taxon>
        <taxon>Metazoa</taxon>
        <taxon>Ecdysozoa</taxon>
        <taxon>Arthropoda</taxon>
        <taxon>Hexapoda</taxon>
        <taxon>Insecta</taxon>
        <taxon>Pterygota</taxon>
        <taxon>Neoptera</taxon>
        <taxon>Endopterygota</taxon>
        <taxon>Coleoptera</taxon>
        <taxon>Polyphaga</taxon>
        <taxon>Cucujiformia</taxon>
        <taxon>Curculionidae</taxon>
        <taxon>Ceutorhynchinae</taxon>
        <taxon>Ceutorhynchus</taxon>
    </lineage>
</organism>
<dbReference type="InterPro" id="IPR036273">
    <property type="entry name" value="CRAL/TRIO_N_dom_sf"/>
</dbReference>
<gene>
    <name evidence="2" type="ORF">CEUTPL_LOCUS8392</name>
</gene>
<dbReference type="OrthoDB" id="6722538at2759"/>
<dbReference type="CDD" id="cd00170">
    <property type="entry name" value="SEC14"/>
    <property type="match status" value="1"/>
</dbReference>
<dbReference type="SMART" id="SM00516">
    <property type="entry name" value="SEC14"/>
    <property type="match status" value="1"/>
</dbReference>
<dbReference type="PANTHER" id="PTHR10174">
    <property type="entry name" value="ALPHA-TOCOPHEROL TRANSFER PROTEIN-RELATED"/>
    <property type="match status" value="1"/>
</dbReference>
<proteinExistence type="predicted"/>
<keyword evidence="3" id="KW-1185">Reference proteome</keyword>
<evidence type="ECO:0000313" key="2">
    <source>
        <dbReference type="EMBL" id="CAH1129723.1"/>
    </source>
</evidence>
<protein>
    <recommendedName>
        <fullName evidence="1">CRAL-TRIO domain-containing protein</fullName>
    </recommendedName>
</protein>